<comment type="function">
    <text evidence="2">Involved in regulation of actin and microtubule organization. Part of a WAVE complex that activates the Arp2/3 complex.</text>
</comment>
<proteinExistence type="inferred from homology"/>
<comment type="similarity">
    <text evidence="1 2">Belongs to the SCAR/WAVE family.</text>
</comment>
<sequence length="322" mass="35664">MDSRVSDEAAAGVLELEGLAMAGLAILRQLGDLAELAAEVFDGLQHQVMAVSARRRRLAVRAKQLINDLPTSSSIIIVDGHHRCDLKKKALVHGAGVVAPPPRFVVNQIKRCRGPPRLSLLDRMRRTGCMIVGSLHNKPENSYSEDTIRVDTLVPIPPMQWLSVKVHTGPIRNTYRKPFGKYHVQRAESKIRTTTELLHSCEAWSEPRGTKHLSGAEINYLQQQPRQQLVAADCNMQAPERPAEKVSEIISPSRGNNTVSDSEAEKNSNANATQQVDVHNTSSGEGDEGNLQQRDEAKKRSKSDPWFKKYSGQQDSTGRTDK</sequence>
<dbReference type="Proteomes" id="UP000636709">
    <property type="component" value="Unassembled WGS sequence"/>
</dbReference>
<organism evidence="4 5">
    <name type="scientific">Digitaria exilis</name>
    <dbReference type="NCBI Taxonomy" id="1010633"/>
    <lineage>
        <taxon>Eukaryota</taxon>
        <taxon>Viridiplantae</taxon>
        <taxon>Streptophyta</taxon>
        <taxon>Embryophyta</taxon>
        <taxon>Tracheophyta</taxon>
        <taxon>Spermatophyta</taxon>
        <taxon>Magnoliopsida</taxon>
        <taxon>Liliopsida</taxon>
        <taxon>Poales</taxon>
        <taxon>Poaceae</taxon>
        <taxon>PACMAD clade</taxon>
        <taxon>Panicoideae</taxon>
        <taxon>Panicodae</taxon>
        <taxon>Paniceae</taxon>
        <taxon>Anthephorinae</taxon>
        <taxon>Digitaria</taxon>
    </lineage>
</organism>
<dbReference type="PANTHER" id="PTHR12902:SF26">
    <property type="entry name" value="PROTEIN SCAR"/>
    <property type="match status" value="1"/>
</dbReference>
<reference evidence="4" key="1">
    <citation type="submission" date="2020-07" db="EMBL/GenBank/DDBJ databases">
        <title>Genome sequence and genetic diversity analysis of an under-domesticated orphan crop, white fonio (Digitaria exilis).</title>
        <authorList>
            <person name="Bennetzen J.L."/>
            <person name="Chen S."/>
            <person name="Ma X."/>
            <person name="Wang X."/>
            <person name="Yssel A.E.J."/>
            <person name="Chaluvadi S.R."/>
            <person name="Johnson M."/>
            <person name="Gangashetty P."/>
            <person name="Hamidou F."/>
            <person name="Sanogo M.D."/>
            <person name="Zwaenepoel A."/>
            <person name="Wallace J."/>
            <person name="Van De Peer Y."/>
            <person name="Van Deynze A."/>
        </authorList>
    </citation>
    <scope>NUCLEOTIDE SEQUENCE</scope>
    <source>
        <tissue evidence="4">Leaves</tissue>
    </source>
</reference>
<dbReference type="GO" id="GO:0034237">
    <property type="term" value="F:protein kinase A regulatory subunit binding"/>
    <property type="evidence" value="ECO:0007669"/>
    <property type="project" value="TreeGrafter"/>
</dbReference>
<feature type="compositionally biased region" description="Basic and acidic residues" evidence="3">
    <location>
        <begin position="293"/>
        <end position="307"/>
    </location>
</feature>
<comment type="subcellular location">
    <subcellularLocation>
        <location evidence="2">Cytoplasm</location>
        <location evidence="2">Cytoskeleton</location>
    </subcellularLocation>
</comment>
<evidence type="ECO:0000256" key="1">
    <source>
        <dbReference type="ARBA" id="ARBA00006993"/>
    </source>
</evidence>
<protein>
    <recommendedName>
        <fullName evidence="2">Protein SCAR</fullName>
    </recommendedName>
    <alternativeName>
        <fullName evidence="2">Protein WAVE</fullName>
    </alternativeName>
</protein>
<accession>A0A835AXF5</accession>
<dbReference type="GO" id="GO:0005856">
    <property type="term" value="C:cytoskeleton"/>
    <property type="evidence" value="ECO:0007669"/>
    <property type="project" value="UniProtKB-SubCell"/>
</dbReference>
<name>A0A835AXF5_9POAL</name>
<dbReference type="GO" id="GO:2000601">
    <property type="term" value="P:positive regulation of Arp2/3 complex-mediated actin nucleation"/>
    <property type="evidence" value="ECO:0007669"/>
    <property type="project" value="TreeGrafter"/>
</dbReference>
<dbReference type="OrthoDB" id="1929108at2759"/>
<evidence type="ECO:0000313" key="4">
    <source>
        <dbReference type="EMBL" id="KAF8680732.1"/>
    </source>
</evidence>
<keyword evidence="2" id="KW-0206">Cytoskeleton</keyword>
<dbReference type="InterPro" id="IPR028288">
    <property type="entry name" value="SCAR/WAVE_fam"/>
</dbReference>
<gene>
    <name evidence="4" type="ORF">HU200_045573</name>
</gene>
<dbReference type="EMBL" id="JACEFO010002119">
    <property type="protein sequence ID" value="KAF8680732.1"/>
    <property type="molecule type" value="Genomic_DNA"/>
</dbReference>
<keyword evidence="5" id="KW-1185">Reference proteome</keyword>
<evidence type="ECO:0000256" key="3">
    <source>
        <dbReference type="SAM" id="MobiDB-lite"/>
    </source>
</evidence>
<evidence type="ECO:0000313" key="5">
    <source>
        <dbReference type="Proteomes" id="UP000636709"/>
    </source>
</evidence>
<dbReference type="GO" id="GO:0030036">
    <property type="term" value="P:actin cytoskeleton organization"/>
    <property type="evidence" value="ECO:0007669"/>
    <property type="project" value="UniProtKB-UniRule"/>
</dbReference>
<keyword evidence="2" id="KW-0009">Actin-binding</keyword>
<dbReference type="GO" id="GO:0003779">
    <property type="term" value="F:actin binding"/>
    <property type="evidence" value="ECO:0007669"/>
    <property type="project" value="UniProtKB-UniRule"/>
</dbReference>
<evidence type="ECO:0000256" key="2">
    <source>
        <dbReference type="RuleBase" id="RU367034"/>
    </source>
</evidence>
<comment type="caution">
    <text evidence="4">The sequence shown here is derived from an EMBL/GenBank/DDBJ whole genome shotgun (WGS) entry which is preliminary data.</text>
</comment>
<feature type="compositionally biased region" description="Polar residues" evidence="3">
    <location>
        <begin position="253"/>
        <end position="284"/>
    </location>
</feature>
<dbReference type="Gene3D" id="1.20.5.340">
    <property type="match status" value="1"/>
</dbReference>
<dbReference type="GO" id="GO:0071933">
    <property type="term" value="F:Arp2/3 complex binding"/>
    <property type="evidence" value="ECO:0007669"/>
    <property type="project" value="TreeGrafter"/>
</dbReference>
<feature type="compositionally biased region" description="Polar residues" evidence="3">
    <location>
        <begin position="311"/>
        <end position="322"/>
    </location>
</feature>
<dbReference type="PANTHER" id="PTHR12902">
    <property type="entry name" value="WASP-1"/>
    <property type="match status" value="1"/>
</dbReference>
<keyword evidence="2" id="KW-0963">Cytoplasm</keyword>
<dbReference type="AlphaFoldDB" id="A0A835AXF5"/>
<feature type="region of interest" description="Disordered" evidence="3">
    <location>
        <begin position="238"/>
        <end position="322"/>
    </location>
</feature>